<dbReference type="InterPro" id="IPR013897">
    <property type="entry name" value="Duc1"/>
</dbReference>
<dbReference type="EMBL" id="HBGV01014123">
    <property type="protein sequence ID" value="CAD9504923.1"/>
    <property type="molecule type" value="Transcribed_RNA"/>
</dbReference>
<sequence length="318" mass="35652">VRAFSQDTKNTVSFFMFVTFIGSLLRTQQLSLAFFGTMTSATGPINPHESLPEPSSWPHRPLLLRASDKTIPSEALQNKDALPLGAPVEFESDLFKGKILTRIKNAPSDNQELQDKYFDGRKRTFQMVIQGSFKEKIAMSTVHYGDLYARPFKLNRVARIAVSGMGKVLSPFAPGIQFDIAGEKPKVLVLLAGNAQALCVNKPGDEPDITSINLEEDTALLGTNYDSVAHRRKKLSNPKHAAKRFFDPNLVYTFEFYDHMLDFVERTFTPPVGKTSVPMGSFLNGNPFSFCAMTVDDRVVMKFILHHEEQKNDPMLEK</sequence>
<protein>
    <recommendedName>
        <fullName evidence="1">Domain of unknown function at the cortex 1 domain-containing protein</fullName>
    </recommendedName>
</protein>
<evidence type="ECO:0000313" key="2">
    <source>
        <dbReference type="EMBL" id="CAD9504923.1"/>
    </source>
</evidence>
<dbReference type="PANTHER" id="PTHR34826:SF2">
    <property type="entry name" value="UPF0590 PROTEIN C409.17C"/>
    <property type="match status" value="1"/>
</dbReference>
<dbReference type="PANTHER" id="PTHR34826">
    <property type="entry name" value="UPF0590 PROTEIN C409.17C"/>
    <property type="match status" value="1"/>
</dbReference>
<dbReference type="AlphaFoldDB" id="A0A7S2MVU5"/>
<reference evidence="2" key="1">
    <citation type="submission" date="2021-01" db="EMBL/GenBank/DDBJ databases">
        <authorList>
            <person name="Corre E."/>
            <person name="Pelletier E."/>
            <person name="Niang G."/>
            <person name="Scheremetjew M."/>
            <person name="Finn R."/>
            <person name="Kale V."/>
            <person name="Holt S."/>
            <person name="Cochrane G."/>
            <person name="Meng A."/>
            <person name="Brown T."/>
            <person name="Cohen L."/>
        </authorList>
    </citation>
    <scope>NUCLEOTIDE SEQUENCE</scope>
    <source>
        <strain evidence="2">CCMP826</strain>
    </source>
</reference>
<gene>
    <name evidence="2" type="ORF">HTAM1171_LOCUS8661</name>
</gene>
<evidence type="ECO:0000259" key="1">
    <source>
        <dbReference type="Pfam" id="PF08588"/>
    </source>
</evidence>
<organism evidence="2">
    <name type="scientific">Helicotheca tamesis</name>
    <dbReference type="NCBI Taxonomy" id="374047"/>
    <lineage>
        <taxon>Eukaryota</taxon>
        <taxon>Sar</taxon>
        <taxon>Stramenopiles</taxon>
        <taxon>Ochrophyta</taxon>
        <taxon>Bacillariophyta</taxon>
        <taxon>Mediophyceae</taxon>
        <taxon>Lithodesmiophycidae</taxon>
        <taxon>Lithodesmiales</taxon>
        <taxon>Lithodesmiaceae</taxon>
        <taxon>Helicotheca</taxon>
    </lineage>
</organism>
<accession>A0A7S2MVU5</accession>
<feature type="non-terminal residue" evidence="2">
    <location>
        <position position="1"/>
    </location>
</feature>
<feature type="domain" description="Domain of unknown function at the cortex 1" evidence="1">
    <location>
        <begin position="85"/>
        <end position="299"/>
    </location>
</feature>
<proteinExistence type="predicted"/>
<name>A0A7S2MVU5_9STRA</name>
<dbReference type="Pfam" id="PF08588">
    <property type="entry name" value="Duc1"/>
    <property type="match status" value="1"/>
</dbReference>